<dbReference type="PANTHER" id="PTHR46669">
    <property type="entry name" value="LEUCINE-RICH PPR MOTIF-CONTAINING PROTEIN, MITOCHONDRIAL"/>
    <property type="match status" value="1"/>
</dbReference>
<protein>
    <submittedName>
        <fullName evidence="2">Uncharacterized protein</fullName>
    </submittedName>
</protein>
<accession>A0AAF3EGC1</accession>
<dbReference type="GO" id="GO:0070129">
    <property type="term" value="P:regulation of mitochondrial translation"/>
    <property type="evidence" value="ECO:0007669"/>
    <property type="project" value="TreeGrafter"/>
</dbReference>
<dbReference type="InterPro" id="IPR011990">
    <property type="entry name" value="TPR-like_helical_dom_sf"/>
</dbReference>
<dbReference type="WBParaSite" id="MBELARI_LOCUS13011">
    <property type="protein sequence ID" value="MBELARI_LOCUS13011"/>
    <property type="gene ID" value="MBELARI_LOCUS13011"/>
</dbReference>
<organism evidence="1 2">
    <name type="scientific">Mesorhabditis belari</name>
    <dbReference type="NCBI Taxonomy" id="2138241"/>
    <lineage>
        <taxon>Eukaryota</taxon>
        <taxon>Metazoa</taxon>
        <taxon>Ecdysozoa</taxon>
        <taxon>Nematoda</taxon>
        <taxon>Chromadorea</taxon>
        <taxon>Rhabditida</taxon>
        <taxon>Rhabditina</taxon>
        <taxon>Rhabditomorpha</taxon>
        <taxon>Rhabditoidea</taxon>
        <taxon>Rhabditidae</taxon>
        <taxon>Mesorhabditinae</taxon>
        <taxon>Mesorhabditis</taxon>
    </lineage>
</organism>
<dbReference type="GO" id="GO:0005739">
    <property type="term" value="C:mitochondrion"/>
    <property type="evidence" value="ECO:0007669"/>
    <property type="project" value="TreeGrafter"/>
</dbReference>
<keyword evidence="1" id="KW-1185">Reference proteome</keyword>
<dbReference type="InterPro" id="IPR033490">
    <property type="entry name" value="LRP130"/>
</dbReference>
<dbReference type="GO" id="GO:0005634">
    <property type="term" value="C:nucleus"/>
    <property type="evidence" value="ECO:0007669"/>
    <property type="project" value="TreeGrafter"/>
</dbReference>
<evidence type="ECO:0000313" key="2">
    <source>
        <dbReference type="WBParaSite" id="MBELARI_LOCUS13011"/>
    </source>
</evidence>
<dbReference type="GO" id="GO:0003730">
    <property type="term" value="F:mRNA 3'-UTR binding"/>
    <property type="evidence" value="ECO:0007669"/>
    <property type="project" value="TreeGrafter"/>
</dbReference>
<evidence type="ECO:0000313" key="1">
    <source>
        <dbReference type="Proteomes" id="UP000887575"/>
    </source>
</evidence>
<dbReference type="Gene3D" id="1.25.40.10">
    <property type="entry name" value="Tetratricopeptide repeat domain"/>
    <property type="match status" value="1"/>
</dbReference>
<dbReference type="AlphaFoldDB" id="A0AAF3EGC1"/>
<sequence length="591" mass="68331">MLALSRDGIRNARRILTNRQSLHGVLPSTSQSVTSRRFYPIIKRTAAVPILSDQDAKLINIGHFVGIKGTVKRPEKVSSPEVELSTIEQHLRQNFRVSGEAVFCNILKPLEDGNEQLLFTLRNNHERWLPTLFLACGRAMSNVHKDNRQIILNRIIGQLQINEISWSVLAFNVYLRVLMENDVEFDVNKQLHDAEVTKGLSLDQESFRLFLEQLALQGKVDASRNLTYEMAKRGLILDAQCNSAIIYGFAVHGYEKKADSLYQQTKDRHGSEGQILALEALAKAAAARNDLDQLRKILRIAVDDEKKLTLSNGSVFDILWLLTEKSRTKDGLETMPLIEQILSRVSHQWGFFKLLIREIERHLAHGHYYIALTLLEDSTKVKDFIHKQQKLVLVDQIQTRLCRQLIKNHSPIPKVKEVANRAMVVLKSYPSISKFIYDELLKNVLTFKEFSLETRFEYFSSLIDFVDLERTRPHLILPLLASCDDLSARLTLLFRCERLGYKDFSKLDTKCLVKLLLQPLYDKQNRKTTDRGIVYTKIGWMSRIMKSHGFSDSALWYSFHEWWKFKKSIESKSNRDYIEDEKGPRVEELSR</sequence>
<dbReference type="Proteomes" id="UP000887575">
    <property type="component" value="Unassembled WGS sequence"/>
</dbReference>
<dbReference type="PANTHER" id="PTHR46669:SF1">
    <property type="entry name" value="LEUCINE-RICH PPR MOTIF-CONTAINING PROTEIN, MITOCHONDRIAL"/>
    <property type="match status" value="1"/>
</dbReference>
<reference evidence="2" key="1">
    <citation type="submission" date="2024-02" db="UniProtKB">
        <authorList>
            <consortium name="WormBaseParasite"/>
        </authorList>
    </citation>
    <scope>IDENTIFICATION</scope>
</reference>
<name>A0AAF3EGC1_9BILA</name>
<proteinExistence type="predicted"/>